<dbReference type="GO" id="GO:0003677">
    <property type="term" value="F:DNA binding"/>
    <property type="evidence" value="ECO:0007669"/>
    <property type="project" value="UniProtKB-KW"/>
</dbReference>
<dbReference type="PANTHER" id="PTHR33375:SF1">
    <property type="entry name" value="CHROMOSOME-PARTITIONING PROTEIN PARB-RELATED"/>
    <property type="match status" value="1"/>
</dbReference>
<sequence>MKRKALGKGIRAIIPEKTRLAMTTEARTIRIDEIRTNPFQPREHARENLHELVASIKANGVLQPVLVRRRRDGYELVVGERRLRAAKQAGLDSIPAVVRSVSDREMLVLALVENLQRQNLNPIEEAMAYRRLASEFNLTHEVIASTVGKDRSTVTNVLRLLTLPYKVRDALAAGKISAGHARTLLSLTSRREQVELAEQILKEGLSVRAVEKLCAKHKDKPKTRLKEKDIHIQEIEERLQEKFGTQVHIMPAKHGRGRVVIEYFSEEDLDRLIRIIYGP</sequence>
<evidence type="ECO:0000256" key="3">
    <source>
        <dbReference type="ARBA" id="ARBA00023125"/>
    </source>
</evidence>
<dbReference type="SUPFAM" id="SSF109709">
    <property type="entry name" value="KorB DNA-binding domain-like"/>
    <property type="match status" value="1"/>
</dbReference>
<dbReference type="InterPro" id="IPR003115">
    <property type="entry name" value="ParB_N"/>
</dbReference>
<dbReference type="InterPro" id="IPR041468">
    <property type="entry name" value="HTH_ParB/Spo0J"/>
</dbReference>
<feature type="domain" description="ParB-like N-terminal" evidence="4">
    <location>
        <begin position="27"/>
        <end position="115"/>
    </location>
</feature>
<keyword evidence="3" id="KW-0238">DNA-binding</keyword>
<accession>A0A235BTU1</accession>
<dbReference type="GO" id="GO:0045881">
    <property type="term" value="P:positive regulation of sporulation resulting in formation of a cellular spore"/>
    <property type="evidence" value="ECO:0007669"/>
    <property type="project" value="TreeGrafter"/>
</dbReference>
<comment type="similarity">
    <text evidence="1">Belongs to the ParB family.</text>
</comment>
<dbReference type="InterPro" id="IPR004437">
    <property type="entry name" value="ParB/RepB/Spo0J"/>
</dbReference>
<dbReference type="Pfam" id="PF17762">
    <property type="entry name" value="HTH_ParB"/>
    <property type="match status" value="1"/>
</dbReference>
<dbReference type="Gene3D" id="1.10.10.2830">
    <property type="match status" value="1"/>
</dbReference>
<evidence type="ECO:0000256" key="2">
    <source>
        <dbReference type="ARBA" id="ARBA00022829"/>
    </source>
</evidence>
<dbReference type="SUPFAM" id="SSF110849">
    <property type="entry name" value="ParB/Sulfiredoxin"/>
    <property type="match status" value="1"/>
</dbReference>
<dbReference type="PANTHER" id="PTHR33375">
    <property type="entry name" value="CHROMOSOME-PARTITIONING PROTEIN PARB-RELATED"/>
    <property type="match status" value="1"/>
</dbReference>
<protein>
    <recommendedName>
        <fullName evidence="4">ParB-like N-terminal domain-containing protein</fullName>
    </recommendedName>
</protein>
<evidence type="ECO:0000256" key="1">
    <source>
        <dbReference type="ARBA" id="ARBA00006295"/>
    </source>
</evidence>
<dbReference type="Pfam" id="PF02195">
    <property type="entry name" value="ParB_N"/>
    <property type="match status" value="1"/>
</dbReference>
<keyword evidence="2" id="KW-0159">Chromosome partition</keyword>
<dbReference type="InterPro" id="IPR057240">
    <property type="entry name" value="ParB_dimer_C"/>
</dbReference>
<name>A0A235BTU1_UNCW3</name>
<reference evidence="5 6" key="1">
    <citation type="submission" date="2017-07" db="EMBL/GenBank/DDBJ databases">
        <title>Recovery of genomes from metagenomes via a dereplication, aggregation, and scoring strategy.</title>
        <authorList>
            <person name="Sieber C.M."/>
            <person name="Probst A.J."/>
            <person name="Sharrar A."/>
            <person name="Thomas B.C."/>
            <person name="Hess M."/>
            <person name="Tringe S.G."/>
            <person name="Banfield J.F."/>
        </authorList>
    </citation>
    <scope>NUCLEOTIDE SEQUENCE [LARGE SCALE GENOMIC DNA]</scope>
    <source>
        <strain evidence="5">JGI_Cruoil_03_51_56</strain>
    </source>
</reference>
<dbReference type="GO" id="GO:0007059">
    <property type="term" value="P:chromosome segregation"/>
    <property type="evidence" value="ECO:0007669"/>
    <property type="project" value="UniProtKB-KW"/>
</dbReference>
<dbReference type="NCBIfam" id="TIGR00180">
    <property type="entry name" value="parB_part"/>
    <property type="match status" value="1"/>
</dbReference>
<evidence type="ECO:0000313" key="6">
    <source>
        <dbReference type="Proteomes" id="UP000215559"/>
    </source>
</evidence>
<dbReference type="InterPro" id="IPR050336">
    <property type="entry name" value="Chromosome_partition/occlusion"/>
</dbReference>
<comment type="caution">
    <text evidence="5">The sequence shown here is derived from an EMBL/GenBank/DDBJ whole genome shotgun (WGS) entry which is preliminary data.</text>
</comment>
<evidence type="ECO:0000313" key="5">
    <source>
        <dbReference type="EMBL" id="OYD15612.1"/>
    </source>
</evidence>
<evidence type="ECO:0000259" key="4">
    <source>
        <dbReference type="SMART" id="SM00470"/>
    </source>
</evidence>
<dbReference type="EMBL" id="NOZP01000090">
    <property type="protein sequence ID" value="OYD15612.1"/>
    <property type="molecule type" value="Genomic_DNA"/>
</dbReference>
<organism evidence="5 6">
    <name type="scientific">candidate division WOR-3 bacterium JGI_Cruoil_03_51_56</name>
    <dbReference type="NCBI Taxonomy" id="1973747"/>
    <lineage>
        <taxon>Bacteria</taxon>
        <taxon>Bacteria division WOR-3</taxon>
    </lineage>
</organism>
<dbReference type="SMART" id="SM00470">
    <property type="entry name" value="ParB"/>
    <property type="match status" value="1"/>
</dbReference>
<dbReference type="Proteomes" id="UP000215559">
    <property type="component" value="Unassembled WGS sequence"/>
</dbReference>
<dbReference type="FunFam" id="3.90.1530.30:FF:000001">
    <property type="entry name" value="Chromosome partitioning protein ParB"/>
    <property type="match status" value="1"/>
</dbReference>
<dbReference type="InterPro" id="IPR036086">
    <property type="entry name" value="ParB/Sulfiredoxin_sf"/>
</dbReference>
<dbReference type="Gene3D" id="3.90.1530.30">
    <property type="match status" value="1"/>
</dbReference>
<dbReference type="GO" id="GO:0005694">
    <property type="term" value="C:chromosome"/>
    <property type="evidence" value="ECO:0007669"/>
    <property type="project" value="TreeGrafter"/>
</dbReference>
<dbReference type="Pfam" id="PF23552">
    <property type="entry name" value="ParB_C"/>
    <property type="match status" value="1"/>
</dbReference>
<dbReference type="FunFam" id="1.10.10.2830:FF:000001">
    <property type="entry name" value="Chromosome partitioning protein ParB"/>
    <property type="match status" value="1"/>
</dbReference>
<dbReference type="AlphaFoldDB" id="A0A235BTU1"/>
<gene>
    <name evidence="5" type="ORF">CH330_05100</name>
</gene>
<proteinExistence type="inferred from homology"/>
<dbReference type="CDD" id="cd16393">
    <property type="entry name" value="SPO0J_N"/>
    <property type="match status" value="1"/>
</dbReference>